<dbReference type="AlphaFoldDB" id="A0A2H0RKB7"/>
<gene>
    <name evidence="1" type="ORF">COV07_01595</name>
</gene>
<comment type="caution">
    <text evidence="1">The sequence shown here is derived from an EMBL/GenBank/DDBJ whole genome shotgun (WGS) entry which is preliminary data.</text>
</comment>
<organism evidence="1 2">
    <name type="scientific">Candidatus Vogelbacteria bacterium CG10_big_fil_rev_8_21_14_0_10_45_14</name>
    <dbReference type="NCBI Taxonomy" id="1975042"/>
    <lineage>
        <taxon>Bacteria</taxon>
        <taxon>Candidatus Vogeliibacteriota</taxon>
    </lineage>
</organism>
<sequence length="225" mass="26424">MNPETKTCENCKQAFTIELEDFVFYEKMKVPPPTFCPRCRLQRRWIFRNERFLYNRKCAMCDKQMLATIREDVPVIVYCNPCWWTGDWGGEMYGRDYDPNKNFFEQFRELMLSIPFPPTVVDYQSMIGSEYTNYADHLKNCYLLYDSNNTENALYAQTCFSTKDSMDFIGIGNSELCYEVVIGGTSSKVFFSYDCTQCMNVYFSRDMSGCSYCFGCASLKNMKYC</sequence>
<accession>A0A2H0RKB7</accession>
<evidence type="ECO:0000313" key="2">
    <source>
        <dbReference type="Proteomes" id="UP000230833"/>
    </source>
</evidence>
<name>A0A2H0RKB7_9BACT</name>
<reference evidence="1 2" key="1">
    <citation type="submission" date="2017-09" db="EMBL/GenBank/DDBJ databases">
        <title>Depth-based differentiation of microbial function through sediment-hosted aquifers and enrichment of novel symbionts in the deep terrestrial subsurface.</title>
        <authorList>
            <person name="Probst A.J."/>
            <person name="Ladd B."/>
            <person name="Jarett J.K."/>
            <person name="Geller-Mcgrath D.E."/>
            <person name="Sieber C.M."/>
            <person name="Emerson J.B."/>
            <person name="Anantharaman K."/>
            <person name="Thomas B.C."/>
            <person name="Malmstrom R."/>
            <person name="Stieglmeier M."/>
            <person name="Klingl A."/>
            <person name="Woyke T."/>
            <person name="Ryan C.M."/>
            <person name="Banfield J.F."/>
        </authorList>
    </citation>
    <scope>NUCLEOTIDE SEQUENCE [LARGE SCALE GENOMIC DNA]</scope>
    <source>
        <strain evidence="1">CG10_big_fil_rev_8_21_14_0_10_45_14</strain>
    </source>
</reference>
<dbReference type="EMBL" id="PCYL01000019">
    <property type="protein sequence ID" value="PIR46938.1"/>
    <property type="molecule type" value="Genomic_DNA"/>
</dbReference>
<dbReference type="Proteomes" id="UP000230833">
    <property type="component" value="Unassembled WGS sequence"/>
</dbReference>
<proteinExistence type="predicted"/>
<evidence type="ECO:0000313" key="1">
    <source>
        <dbReference type="EMBL" id="PIR46938.1"/>
    </source>
</evidence>
<protein>
    <submittedName>
        <fullName evidence="1">Uncharacterized protein</fullName>
    </submittedName>
</protein>